<dbReference type="EMBL" id="GGEC01065031">
    <property type="protein sequence ID" value="MBX45515.1"/>
    <property type="molecule type" value="Transcribed_RNA"/>
</dbReference>
<organism evidence="2">
    <name type="scientific">Rhizophora mucronata</name>
    <name type="common">Asiatic mangrove</name>
    <dbReference type="NCBI Taxonomy" id="61149"/>
    <lineage>
        <taxon>Eukaryota</taxon>
        <taxon>Viridiplantae</taxon>
        <taxon>Streptophyta</taxon>
        <taxon>Embryophyta</taxon>
        <taxon>Tracheophyta</taxon>
        <taxon>Spermatophyta</taxon>
        <taxon>Magnoliopsida</taxon>
        <taxon>eudicotyledons</taxon>
        <taxon>Gunneridae</taxon>
        <taxon>Pentapetalae</taxon>
        <taxon>rosids</taxon>
        <taxon>fabids</taxon>
        <taxon>Malpighiales</taxon>
        <taxon>Rhizophoraceae</taxon>
        <taxon>Rhizophora</taxon>
    </lineage>
</organism>
<proteinExistence type="predicted"/>
<sequence>MKPAENTISLQSISCTNNHPSVQANSEKHKLIPHSSSPDTDMKTTSRYAPPIDKHTDNHSMEFKKLVQG</sequence>
<protein>
    <submittedName>
        <fullName evidence="2">Uncharacterized protein</fullName>
    </submittedName>
</protein>
<feature type="compositionally biased region" description="Polar residues" evidence="1">
    <location>
        <begin position="1"/>
        <end position="25"/>
    </location>
</feature>
<name>A0A2P2NSU4_RHIMU</name>
<dbReference type="AlphaFoldDB" id="A0A2P2NSU4"/>
<accession>A0A2P2NSU4</accession>
<feature type="compositionally biased region" description="Polar residues" evidence="1">
    <location>
        <begin position="34"/>
        <end position="47"/>
    </location>
</feature>
<reference evidence="2" key="1">
    <citation type="submission" date="2018-02" db="EMBL/GenBank/DDBJ databases">
        <title>Rhizophora mucronata_Transcriptome.</title>
        <authorList>
            <person name="Meera S.P."/>
            <person name="Sreeshan A."/>
            <person name="Augustine A."/>
        </authorList>
    </citation>
    <scope>NUCLEOTIDE SEQUENCE</scope>
    <source>
        <tissue evidence="2">Leaf</tissue>
    </source>
</reference>
<evidence type="ECO:0000256" key="1">
    <source>
        <dbReference type="SAM" id="MobiDB-lite"/>
    </source>
</evidence>
<evidence type="ECO:0000313" key="2">
    <source>
        <dbReference type="EMBL" id="MBX45515.1"/>
    </source>
</evidence>
<feature type="region of interest" description="Disordered" evidence="1">
    <location>
        <begin position="1"/>
        <end position="60"/>
    </location>
</feature>